<feature type="chain" id="PRO_5041218417" description="Unsaturated glucuronyl hydrolase" evidence="4">
    <location>
        <begin position="20"/>
        <end position="425"/>
    </location>
</feature>
<comment type="caution">
    <text evidence="5">The sequence shown here is derived from an EMBL/GenBank/DDBJ whole genome shotgun (WGS) entry which is preliminary data.</text>
</comment>
<dbReference type="PANTHER" id="PTHR36845">
    <property type="entry name" value="HYDROLASE, PUTATIVE (AFU_ORTHOLOGUE AFUA_7G05090)-RELATED"/>
    <property type="match status" value="1"/>
</dbReference>
<dbReference type="GO" id="GO:0000272">
    <property type="term" value="P:polysaccharide catabolic process"/>
    <property type="evidence" value="ECO:0007669"/>
    <property type="project" value="TreeGrafter"/>
</dbReference>
<keyword evidence="1" id="KW-0378">Hydrolase</keyword>
<protein>
    <recommendedName>
        <fullName evidence="7">Unsaturated glucuronyl hydrolase</fullName>
    </recommendedName>
</protein>
<dbReference type="Gene3D" id="1.50.10.10">
    <property type="match status" value="1"/>
</dbReference>
<dbReference type="InterPro" id="IPR012341">
    <property type="entry name" value="6hp_glycosidase-like_sf"/>
</dbReference>
<name>A0AA36IDD9_9DINO</name>
<reference evidence="5" key="1">
    <citation type="submission" date="2023-08" db="EMBL/GenBank/DDBJ databases">
        <authorList>
            <person name="Chen Y."/>
            <person name="Shah S."/>
            <person name="Dougan E. K."/>
            <person name="Thang M."/>
            <person name="Chan C."/>
        </authorList>
    </citation>
    <scope>NUCLEOTIDE SEQUENCE</scope>
</reference>
<dbReference type="PANTHER" id="PTHR36845:SF1">
    <property type="entry name" value="HYDROLASE, PUTATIVE (AFU_ORTHOLOGUE AFUA_7G05090)-RELATED"/>
    <property type="match status" value="1"/>
</dbReference>
<dbReference type="InterPro" id="IPR052369">
    <property type="entry name" value="UG_Glycosaminoglycan_Hydrolase"/>
</dbReference>
<dbReference type="InterPro" id="IPR008928">
    <property type="entry name" value="6-hairpin_glycosidase_sf"/>
</dbReference>
<feature type="signal peptide" evidence="4">
    <location>
        <begin position="1"/>
        <end position="19"/>
    </location>
</feature>
<dbReference type="GO" id="GO:0052757">
    <property type="term" value="F:chondroitin hydrolase activity"/>
    <property type="evidence" value="ECO:0007669"/>
    <property type="project" value="TreeGrafter"/>
</dbReference>
<dbReference type="InterPro" id="IPR010905">
    <property type="entry name" value="Glyco_hydro_88"/>
</dbReference>
<sequence length="425" mass="46346">MPPFSAAITGLAALALVSSEPSPAAETLLAALELQAERTARGDPRKYPGQTSPGDMPDGSLNVWHMTRASSWTSGFFPGLLWQLYDITKAEKWASLALNWTEGIRDEQHDGGSHDIGFKVFGSFGYGLLLAGDESKFPGSEVARLGYKEVVQTAAKTLTTRFDERVGCTKSWNSYKGVCSTDHAYTSKFPVIIDNMMNLELLFWAAANGGDANLYRIAESHANKTAVNHVREDGSTFHVVDYDPETGTVARKCTHQGLNDTSTWSRGQAWCAYGFTMAYRFTQLPLHLQTAERCARYFLARMAETSDEVALWDFDWPGQRGLDQRDVSASAIFASSLLELAQYSQDAARFNAAAVRIIDAIGVPATGKAGYIGEFSKTQGALVHATVLNPAFRADALNVSLVYSSYYAAEALRRTATVSPVISVI</sequence>
<evidence type="ECO:0000313" key="6">
    <source>
        <dbReference type="Proteomes" id="UP001178507"/>
    </source>
</evidence>
<dbReference type="Pfam" id="PF07470">
    <property type="entry name" value="Glyco_hydro_88"/>
    <property type="match status" value="1"/>
</dbReference>
<evidence type="ECO:0008006" key="7">
    <source>
        <dbReference type="Google" id="ProtNLM"/>
    </source>
</evidence>
<dbReference type="SUPFAM" id="SSF48208">
    <property type="entry name" value="Six-hairpin glycosidases"/>
    <property type="match status" value="1"/>
</dbReference>
<evidence type="ECO:0000313" key="5">
    <source>
        <dbReference type="EMBL" id="CAJ1384655.1"/>
    </source>
</evidence>
<evidence type="ECO:0000256" key="3">
    <source>
        <dbReference type="SAM" id="MobiDB-lite"/>
    </source>
</evidence>
<evidence type="ECO:0000256" key="4">
    <source>
        <dbReference type="SAM" id="SignalP"/>
    </source>
</evidence>
<keyword evidence="4" id="KW-0732">Signal</keyword>
<keyword evidence="6" id="KW-1185">Reference proteome</keyword>
<organism evidence="5 6">
    <name type="scientific">Effrenium voratum</name>
    <dbReference type="NCBI Taxonomy" id="2562239"/>
    <lineage>
        <taxon>Eukaryota</taxon>
        <taxon>Sar</taxon>
        <taxon>Alveolata</taxon>
        <taxon>Dinophyceae</taxon>
        <taxon>Suessiales</taxon>
        <taxon>Symbiodiniaceae</taxon>
        <taxon>Effrenium</taxon>
    </lineage>
</organism>
<gene>
    <name evidence="5" type="ORF">EVOR1521_LOCUS11475</name>
</gene>
<proteinExistence type="inferred from homology"/>
<dbReference type="Proteomes" id="UP001178507">
    <property type="component" value="Unassembled WGS sequence"/>
</dbReference>
<comment type="similarity">
    <text evidence="2">Belongs to the glycosyl hydrolase 88 family.</text>
</comment>
<dbReference type="EMBL" id="CAUJNA010001136">
    <property type="protein sequence ID" value="CAJ1384655.1"/>
    <property type="molecule type" value="Genomic_DNA"/>
</dbReference>
<dbReference type="AlphaFoldDB" id="A0AA36IDD9"/>
<feature type="region of interest" description="Disordered" evidence="3">
    <location>
        <begin position="39"/>
        <end position="59"/>
    </location>
</feature>
<evidence type="ECO:0000256" key="1">
    <source>
        <dbReference type="ARBA" id="ARBA00022801"/>
    </source>
</evidence>
<accession>A0AA36IDD9</accession>
<evidence type="ECO:0000256" key="2">
    <source>
        <dbReference type="ARBA" id="ARBA00038358"/>
    </source>
</evidence>